<dbReference type="OrthoDB" id="2121828at2759"/>
<dbReference type="InterPro" id="IPR008972">
    <property type="entry name" value="Cupredoxin"/>
</dbReference>
<dbReference type="AlphaFoldDB" id="A0A5M9MUD2"/>
<dbReference type="EMBL" id="QUQM01000001">
    <property type="protein sequence ID" value="KAA8650685.1"/>
    <property type="molecule type" value="Genomic_DNA"/>
</dbReference>
<organism evidence="9 10">
    <name type="scientific">Aspergillus tanneri</name>
    <dbReference type="NCBI Taxonomy" id="1220188"/>
    <lineage>
        <taxon>Eukaryota</taxon>
        <taxon>Fungi</taxon>
        <taxon>Dikarya</taxon>
        <taxon>Ascomycota</taxon>
        <taxon>Pezizomycotina</taxon>
        <taxon>Eurotiomycetes</taxon>
        <taxon>Eurotiomycetidae</taxon>
        <taxon>Eurotiales</taxon>
        <taxon>Aspergillaceae</taxon>
        <taxon>Aspergillus</taxon>
        <taxon>Aspergillus subgen. Circumdati</taxon>
    </lineage>
</organism>
<dbReference type="GeneID" id="54326075"/>
<evidence type="ECO:0008006" key="11">
    <source>
        <dbReference type="Google" id="ProtNLM"/>
    </source>
</evidence>
<accession>A0A5M9MUD2</accession>
<keyword evidence="5" id="KW-0732">Signal</keyword>
<dbReference type="InterPro" id="IPR001117">
    <property type="entry name" value="Cu-oxidase_2nd"/>
</dbReference>
<proteinExistence type="inferred from homology"/>
<evidence type="ECO:0000256" key="4">
    <source>
        <dbReference type="ARBA" id="ARBA00023008"/>
    </source>
</evidence>
<dbReference type="InterPro" id="IPR002355">
    <property type="entry name" value="Cu_oxidase_Cu_BS"/>
</dbReference>
<dbReference type="FunFam" id="2.60.40.420:FF:000021">
    <property type="entry name" value="Extracellular dihydrogeodin oxidase/laccase"/>
    <property type="match status" value="1"/>
</dbReference>
<dbReference type="Pfam" id="PF07732">
    <property type="entry name" value="Cu-oxidase_3"/>
    <property type="match status" value="1"/>
</dbReference>
<feature type="chain" id="PRO_5024320043" description="Laccase, multicopper oxidase, benzenediol:oxygen oxidorectuctase" evidence="5">
    <location>
        <begin position="26"/>
        <end position="609"/>
    </location>
</feature>
<name>A0A5M9MUD2_9EURO</name>
<dbReference type="Gene3D" id="2.60.40.420">
    <property type="entry name" value="Cupredoxins - blue copper proteins"/>
    <property type="match status" value="4"/>
</dbReference>
<dbReference type="InterPro" id="IPR033138">
    <property type="entry name" value="Cu_oxidase_CS"/>
</dbReference>
<dbReference type="RefSeq" id="XP_033430046.1">
    <property type="nucleotide sequence ID" value="XM_033568051.1"/>
</dbReference>
<dbReference type="Proteomes" id="UP000324241">
    <property type="component" value="Unassembled WGS sequence"/>
</dbReference>
<evidence type="ECO:0000256" key="2">
    <source>
        <dbReference type="ARBA" id="ARBA00022723"/>
    </source>
</evidence>
<sequence length="609" mass="68173">MRRSILSRFPQALAIFAGSLSATTAQSSDAALWPLGVSVLATLGKSGSTAPTEGCIHSPTSRDCWKDGFDLYTDYESAIPTGKLVQYNLTISNAVMAVDGYLTNMTVVNGQFPGPTIEADWGDTIRISVHNNLTNLNGTSIHWHGIRQFQTNWLDGVPGVTQCPSKPGDTQVVEFRAMQYGTAWYHSHYSLQYANGVLGPIYIKGPSSMNYDVDLGPLLISDWYHHDAFGLFHYEIASEHAPLPLTTILNGKGVFDCDPDTDSRCTGKHERHEIFWVDGHNFTVIQNDFVPIKPYVTDVLIVGIAQRYEIIIEANATFTHNSNFWIHGTYCDDDSMLDSRVGIIRYNAYNRQDPFTLLPSARVVDYGCEDPKPTDLVPIVPRTVGKEVNGFTPADYLRIGLQNWPNVSDPNSLIHKWVLVNRSQYIDWRDPSLLRLATADDEPRPLFQPDTVPIYLDYETDDWVYFVIENNYTLSEAHTPRTIPRSVHPIHLHGHDFLILAQGTGEFTKDVVPKLDNPARRDVVNCPIGGYVWIAFQVNNPGAWLMHCHIAWHASAGLSLQFIEQPKRIPGLVNLSGALPDLKQQCQDWTEYYNTTNVPKGALQDDSGI</sequence>
<dbReference type="PANTHER" id="PTHR11709">
    <property type="entry name" value="MULTI-COPPER OXIDASE"/>
    <property type="match status" value="1"/>
</dbReference>
<evidence type="ECO:0000256" key="5">
    <source>
        <dbReference type="SAM" id="SignalP"/>
    </source>
</evidence>
<dbReference type="PANTHER" id="PTHR11709:SF71">
    <property type="entry name" value="OXIDOREDUCTASE TPCJ"/>
    <property type="match status" value="1"/>
</dbReference>
<keyword evidence="4" id="KW-0186">Copper</keyword>
<feature type="domain" description="Plastocyanin-like" evidence="6">
    <location>
        <begin position="217"/>
        <end position="330"/>
    </location>
</feature>
<protein>
    <recommendedName>
        <fullName evidence="11">Laccase, multicopper oxidase, benzenediol:oxygen oxidorectuctase</fullName>
    </recommendedName>
</protein>
<feature type="domain" description="Plastocyanin-like" evidence="8">
    <location>
        <begin position="95"/>
        <end position="206"/>
    </location>
</feature>
<keyword evidence="3" id="KW-0560">Oxidoreductase</keyword>
<dbReference type="InterPro" id="IPR011706">
    <property type="entry name" value="Cu-oxidase_C"/>
</dbReference>
<evidence type="ECO:0000256" key="3">
    <source>
        <dbReference type="ARBA" id="ARBA00023002"/>
    </source>
</evidence>
<gene>
    <name evidence="9" type="ORF">ATNIH1004_003373</name>
</gene>
<evidence type="ECO:0000259" key="7">
    <source>
        <dbReference type="Pfam" id="PF07731"/>
    </source>
</evidence>
<dbReference type="GO" id="GO:0016491">
    <property type="term" value="F:oxidoreductase activity"/>
    <property type="evidence" value="ECO:0007669"/>
    <property type="project" value="UniProtKB-KW"/>
</dbReference>
<dbReference type="InterPro" id="IPR011707">
    <property type="entry name" value="Cu-oxidase-like_N"/>
</dbReference>
<dbReference type="InterPro" id="IPR045087">
    <property type="entry name" value="Cu-oxidase_fam"/>
</dbReference>
<evidence type="ECO:0000259" key="8">
    <source>
        <dbReference type="Pfam" id="PF07732"/>
    </source>
</evidence>
<dbReference type="Pfam" id="PF07731">
    <property type="entry name" value="Cu-oxidase_2"/>
    <property type="match status" value="1"/>
</dbReference>
<evidence type="ECO:0000313" key="10">
    <source>
        <dbReference type="Proteomes" id="UP000324241"/>
    </source>
</evidence>
<dbReference type="VEuPathDB" id="FungiDB:EYZ11_006294"/>
<dbReference type="Pfam" id="PF00394">
    <property type="entry name" value="Cu-oxidase"/>
    <property type="match status" value="1"/>
</dbReference>
<comment type="caution">
    <text evidence="9">The sequence shown here is derived from an EMBL/GenBank/DDBJ whole genome shotgun (WGS) entry which is preliminary data.</text>
</comment>
<evidence type="ECO:0000313" key="9">
    <source>
        <dbReference type="EMBL" id="KAA8650685.1"/>
    </source>
</evidence>
<feature type="domain" description="Plastocyanin-like" evidence="7">
    <location>
        <begin position="426"/>
        <end position="567"/>
    </location>
</feature>
<reference evidence="9 10" key="1">
    <citation type="submission" date="2019-08" db="EMBL/GenBank/DDBJ databases">
        <title>The genome sequence of a newly discovered highly antifungal drug resistant Aspergillus species, Aspergillus tanneri NIH 1004.</title>
        <authorList>
            <person name="Mounaud S."/>
            <person name="Singh I."/>
            <person name="Joardar V."/>
            <person name="Pakala S."/>
            <person name="Pakala S."/>
            <person name="Venepally P."/>
            <person name="Chung J.K."/>
            <person name="Losada L."/>
            <person name="Nierman W.C."/>
        </authorList>
    </citation>
    <scope>NUCLEOTIDE SEQUENCE [LARGE SCALE GENOMIC DNA]</scope>
    <source>
        <strain evidence="9 10">NIH1004</strain>
    </source>
</reference>
<feature type="signal peptide" evidence="5">
    <location>
        <begin position="1"/>
        <end position="25"/>
    </location>
</feature>
<comment type="similarity">
    <text evidence="1">Belongs to the multicopper oxidase family.</text>
</comment>
<dbReference type="CDD" id="cd13854">
    <property type="entry name" value="CuRO_1_MaLCC_like"/>
    <property type="match status" value="1"/>
</dbReference>
<dbReference type="SUPFAM" id="SSF49503">
    <property type="entry name" value="Cupredoxins"/>
    <property type="match status" value="3"/>
</dbReference>
<dbReference type="GO" id="GO:0005507">
    <property type="term" value="F:copper ion binding"/>
    <property type="evidence" value="ECO:0007669"/>
    <property type="project" value="InterPro"/>
</dbReference>
<dbReference type="PROSITE" id="PS00080">
    <property type="entry name" value="MULTICOPPER_OXIDASE2"/>
    <property type="match status" value="1"/>
</dbReference>
<dbReference type="PROSITE" id="PS00079">
    <property type="entry name" value="MULTICOPPER_OXIDASE1"/>
    <property type="match status" value="1"/>
</dbReference>
<evidence type="ECO:0000259" key="6">
    <source>
        <dbReference type="Pfam" id="PF00394"/>
    </source>
</evidence>
<dbReference type="CDD" id="cd13901">
    <property type="entry name" value="CuRO_3_MaLCC_like"/>
    <property type="match status" value="1"/>
</dbReference>
<evidence type="ECO:0000256" key="1">
    <source>
        <dbReference type="ARBA" id="ARBA00010609"/>
    </source>
</evidence>
<keyword evidence="2" id="KW-0479">Metal-binding</keyword>